<evidence type="ECO:0000313" key="4">
    <source>
        <dbReference type="Proteomes" id="UP000692954"/>
    </source>
</evidence>
<accession>A0A8S1R5W8</accession>
<protein>
    <recommendedName>
        <fullName evidence="2">VWFA domain-containing protein</fullName>
    </recommendedName>
</protein>
<evidence type="ECO:0000259" key="2">
    <source>
        <dbReference type="PROSITE" id="PS50234"/>
    </source>
</evidence>
<dbReference type="InterPro" id="IPR051266">
    <property type="entry name" value="CLCR"/>
</dbReference>
<dbReference type="PANTHER" id="PTHR10579:SF43">
    <property type="entry name" value="ZINC FINGER (C3HC4-TYPE RING FINGER) FAMILY PROTEIN"/>
    <property type="match status" value="1"/>
</dbReference>
<organism evidence="3 4">
    <name type="scientific">Paramecium sonneborni</name>
    <dbReference type="NCBI Taxonomy" id="65129"/>
    <lineage>
        <taxon>Eukaryota</taxon>
        <taxon>Sar</taxon>
        <taxon>Alveolata</taxon>
        <taxon>Ciliophora</taxon>
        <taxon>Intramacronucleata</taxon>
        <taxon>Oligohymenophorea</taxon>
        <taxon>Peniculida</taxon>
        <taxon>Parameciidae</taxon>
        <taxon>Paramecium</taxon>
    </lineage>
</organism>
<feature type="compositionally biased region" description="Low complexity" evidence="1">
    <location>
        <begin position="574"/>
        <end position="587"/>
    </location>
</feature>
<feature type="compositionally biased region" description="Basic residues" evidence="1">
    <location>
        <begin position="657"/>
        <end position="666"/>
    </location>
</feature>
<feature type="compositionally biased region" description="Basic residues" evidence="1">
    <location>
        <begin position="634"/>
        <end position="649"/>
    </location>
</feature>
<comment type="caution">
    <text evidence="3">The sequence shown here is derived from an EMBL/GenBank/DDBJ whole genome shotgun (WGS) entry which is preliminary data.</text>
</comment>
<name>A0A8S1R5W8_9CILI</name>
<feature type="domain" description="VWFA" evidence="2">
    <location>
        <begin position="122"/>
        <end position="296"/>
    </location>
</feature>
<dbReference type="Proteomes" id="UP000692954">
    <property type="component" value="Unassembled WGS sequence"/>
</dbReference>
<feature type="compositionally biased region" description="Low complexity" evidence="1">
    <location>
        <begin position="527"/>
        <end position="554"/>
    </location>
</feature>
<dbReference type="Pfam" id="PF00092">
    <property type="entry name" value="VWA"/>
    <property type="match status" value="1"/>
</dbReference>
<feature type="region of interest" description="Disordered" evidence="1">
    <location>
        <begin position="525"/>
        <end position="666"/>
    </location>
</feature>
<evidence type="ECO:0000256" key="1">
    <source>
        <dbReference type="SAM" id="MobiDB-lite"/>
    </source>
</evidence>
<dbReference type="EMBL" id="CAJJDN010000142">
    <property type="protein sequence ID" value="CAD8123009.1"/>
    <property type="molecule type" value="Genomic_DNA"/>
</dbReference>
<dbReference type="SMART" id="SM00327">
    <property type="entry name" value="VWA"/>
    <property type="match status" value="1"/>
</dbReference>
<gene>
    <name evidence="3" type="ORF">PSON_ATCC_30995.1.T1420018</name>
</gene>
<proteinExistence type="predicted"/>
<evidence type="ECO:0000313" key="3">
    <source>
        <dbReference type="EMBL" id="CAD8123009.1"/>
    </source>
</evidence>
<dbReference type="OrthoDB" id="687730at2759"/>
<dbReference type="AlphaFoldDB" id="A0A8S1R5W8"/>
<dbReference type="InterPro" id="IPR002035">
    <property type="entry name" value="VWF_A"/>
</dbReference>
<sequence>MKNNKGSRSISSSDSSYQKQCDNYFNQGQIKSFQQKKVYNIEMNLKEAQSLEDQVCENKVDAMEQEQIDIDAKKEEYKNSIKLNIFARQHNIQLDEQSQIMPVVIQLQSIKEQKTFNRANIDLICVVDVSGSMEGEKIKLVQNSLRYIQKILKPEDRIALVSFASSAYVNLAWTRNLPENKKKIKKAIKSMKIRDSTKIADGFDLGVRMIRDRKYKNQITNMFILSDGVDDDKGADQRCKQVIYSSKIKDPFTINTFGYGNDHDPKVLNHISNLKGGQFFYIDNIQTLSERFILAMSGMLSIKAQNAMLNIKQLNQNFKIFKIFGDDYFWQKINDSEYQLNLNYIIEEDNKELALEIEIPSQNQFDIQQVDVLQVELQGLLIEINTEFLKQSQLTLQLSKQQVSAEPNELVEVNYLRAKAGDIIGQAKELANYRKFDQAQQLLNKMIDQIEESFFKNNNQLLLVVKDLTKIKAICQPQKYQKGGEALMLHKQKKHIKRQRSISNSEEWCSQEKFQMKQFRNGDLELSQSNDSDSLSFSSKSKSQSISSASQSPQRSHKNHNKLRKRNRNRSRSSDSGSQRRIQQNRNRSSDSGSQRRIKQNRNRSSDSGSLRRIQQNRNRSSDSGSQRRIQQNRNKHSKSRFNYRRSKFSRSNSNSKKFKRNRSRS</sequence>
<feature type="compositionally biased region" description="Basic residues" evidence="1">
    <location>
        <begin position="555"/>
        <end position="571"/>
    </location>
</feature>
<dbReference type="PANTHER" id="PTHR10579">
    <property type="entry name" value="CALCIUM-ACTIVATED CHLORIDE CHANNEL REGULATOR"/>
    <property type="match status" value="1"/>
</dbReference>
<feature type="compositionally biased region" description="Polar residues" evidence="1">
    <location>
        <begin position="606"/>
        <end position="633"/>
    </location>
</feature>
<keyword evidence="4" id="KW-1185">Reference proteome</keyword>
<reference evidence="3" key="1">
    <citation type="submission" date="2021-01" db="EMBL/GenBank/DDBJ databases">
        <authorList>
            <consortium name="Genoscope - CEA"/>
            <person name="William W."/>
        </authorList>
    </citation>
    <scope>NUCLEOTIDE SEQUENCE</scope>
</reference>
<dbReference type="PROSITE" id="PS50234">
    <property type="entry name" value="VWFA"/>
    <property type="match status" value="1"/>
</dbReference>